<protein>
    <submittedName>
        <fullName evidence="1">Uncharacterized protein</fullName>
    </submittedName>
</protein>
<evidence type="ECO:0000313" key="2">
    <source>
        <dbReference type="Proteomes" id="UP001303115"/>
    </source>
</evidence>
<sequence>ASKSSYFEVIKQLLIARANVNTDPTREFTSRDSYLEVVKQLLIATANVNAGPTLKFSGRTALQVASGGSHLEVVKRLQEALNRLGFRGS</sequence>
<dbReference type="AlphaFoldDB" id="A0AAN6P3S1"/>
<dbReference type="InterPro" id="IPR036770">
    <property type="entry name" value="Ankyrin_rpt-contain_sf"/>
</dbReference>
<feature type="non-terminal residue" evidence="1">
    <location>
        <position position="1"/>
    </location>
</feature>
<organism evidence="1 2">
    <name type="scientific">Parachaetomium inaequale</name>
    <dbReference type="NCBI Taxonomy" id="2588326"/>
    <lineage>
        <taxon>Eukaryota</taxon>
        <taxon>Fungi</taxon>
        <taxon>Dikarya</taxon>
        <taxon>Ascomycota</taxon>
        <taxon>Pezizomycotina</taxon>
        <taxon>Sordariomycetes</taxon>
        <taxon>Sordariomycetidae</taxon>
        <taxon>Sordariales</taxon>
        <taxon>Chaetomiaceae</taxon>
        <taxon>Parachaetomium</taxon>
    </lineage>
</organism>
<accession>A0AAN6P3S1</accession>
<name>A0AAN6P3S1_9PEZI</name>
<comment type="caution">
    <text evidence="1">The sequence shown here is derived from an EMBL/GenBank/DDBJ whole genome shotgun (WGS) entry which is preliminary data.</text>
</comment>
<dbReference type="EMBL" id="MU855075">
    <property type="protein sequence ID" value="KAK4031164.1"/>
    <property type="molecule type" value="Genomic_DNA"/>
</dbReference>
<dbReference type="Proteomes" id="UP001303115">
    <property type="component" value="Unassembled WGS sequence"/>
</dbReference>
<proteinExistence type="predicted"/>
<dbReference type="Gene3D" id="1.25.40.20">
    <property type="entry name" value="Ankyrin repeat-containing domain"/>
    <property type="match status" value="1"/>
</dbReference>
<evidence type="ECO:0000313" key="1">
    <source>
        <dbReference type="EMBL" id="KAK4031164.1"/>
    </source>
</evidence>
<dbReference type="SUPFAM" id="SSF48403">
    <property type="entry name" value="Ankyrin repeat"/>
    <property type="match status" value="1"/>
</dbReference>
<gene>
    <name evidence="1" type="ORF">C8A01DRAFT_21589</name>
</gene>
<keyword evidence="2" id="KW-1185">Reference proteome</keyword>
<reference evidence="2" key="1">
    <citation type="journal article" date="2023" name="Mol. Phylogenet. Evol.">
        <title>Genome-scale phylogeny and comparative genomics of the fungal order Sordariales.</title>
        <authorList>
            <person name="Hensen N."/>
            <person name="Bonometti L."/>
            <person name="Westerberg I."/>
            <person name="Brannstrom I.O."/>
            <person name="Guillou S."/>
            <person name="Cros-Aarteil S."/>
            <person name="Calhoun S."/>
            <person name="Haridas S."/>
            <person name="Kuo A."/>
            <person name="Mondo S."/>
            <person name="Pangilinan J."/>
            <person name="Riley R."/>
            <person name="LaButti K."/>
            <person name="Andreopoulos B."/>
            <person name="Lipzen A."/>
            <person name="Chen C."/>
            <person name="Yan M."/>
            <person name="Daum C."/>
            <person name="Ng V."/>
            <person name="Clum A."/>
            <person name="Steindorff A."/>
            <person name="Ohm R.A."/>
            <person name="Martin F."/>
            <person name="Silar P."/>
            <person name="Natvig D.O."/>
            <person name="Lalanne C."/>
            <person name="Gautier V."/>
            <person name="Ament-Velasquez S.L."/>
            <person name="Kruys A."/>
            <person name="Hutchinson M.I."/>
            <person name="Powell A.J."/>
            <person name="Barry K."/>
            <person name="Miller A.N."/>
            <person name="Grigoriev I.V."/>
            <person name="Debuchy R."/>
            <person name="Gladieux P."/>
            <person name="Hiltunen Thoren M."/>
            <person name="Johannesson H."/>
        </authorList>
    </citation>
    <scope>NUCLEOTIDE SEQUENCE [LARGE SCALE GENOMIC DNA]</scope>
    <source>
        <strain evidence="2">CBS 284.82</strain>
    </source>
</reference>